<dbReference type="InterPro" id="IPR019775">
    <property type="entry name" value="WD40_repeat_CS"/>
</dbReference>
<dbReference type="GO" id="GO:0005829">
    <property type="term" value="C:cytosol"/>
    <property type="evidence" value="ECO:0007669"/>
    <property type="project" value="UniProtKB-SubCell"/>
</dbReference>
<comment type="similarity">
    <text evidence="9">Belongs to the WD repeat peroxin-7 family.</text>
</comment>
<dbReference type="InterPro" id="IPR044536">
    <property type="entry name" value="PEX7"/>
</dbReference>
<dbReference type="Proteomes" id="UP000051574">
    <property type="component" value="Unassembled WGS sequence"/>
</dbReference>
<dbReference type="InterPro" id="IPR020472">
    <property type="entry name" value="WD40_PAC1"/>
</dbReference>
<dbReference type="GO" id="GO:0005782">
    <property type="term" value="C:peroxisomal matrix"/>
    <property type="evidence" value="ECO:0007669"/>
    <property type="project" value="UniProtKB-SubCell"/>
</dbReference>
<dbReference type="GO" id="GO:0005053">
    <property type="term" value="F:peroxisome matrix targeting signal-2 binding"/>
    <property type="evidence" value="ECO:0007669"/>
    <property type="project" value="InterPro"/>
</dbReference>
<evidence type="ECO:0000256" key="7">
    <source>
        <dbReference type="ARBA" id="ARBA00022927"/>
    </source>
</evidence>
<protein>
    <recommendedName>
        <fullName evidence="10">Peroxin-7</fullName>
    </recommendedName>
</protein>
<keyword evidence="7" id="KW-0653">Protein transport</keyword>
<keyword evidence="4" id="KW-0963">Cytoplasm</keyword>
<dbReference type="PROSITE" id="PS50294">
    <property type="entry name" value="WD_REPEATS_REGION"/>
    <property type="match status" value="2"/>
</dbReference>
<evidence type="ECO:0000256" key="6">
    <source>
        <dbReference type="ARBA" id="ARBA00022737"/>
    </source>
</evidence>
<dbReference type="PROSITE" id="PS50082">
    <property type="entry name" value="WD_REPEATS_2"/>
    <property type="match status" value="3"/>
</dbReference>
<dbReference type="PRINTS" id="PR00320">
    <property type="entry name" value="GPROTEINBRPT"/>
</dbReference>
<accession>A0A0T6B0Y6</accession>
<proteinExistence type="inferred from homology"/>
<dbReference type="SUPFAM" id="SSF50978">
    <property type="entry name" value="WD40 repeat-like"/>
    <property type="match status" value="1"/>
</dbReference>
<keyword evidence="6" id="KW-0677">Repeat</keyword>
<comment type="subcellular location">
    <subcellularLocation>
        <location evidence="2">Cytoplasm</location>
        <location evidence="2">Cytosol</location>
    </subcellularLocation>
    <subcellularLocation>
        <location evidence="1">Peroxisome matrix</location>
    </subcellularLocation>
</comment>
<evidence type="ECO:0000256" key="9">
    <source>
        <dbReference type="ARBA" id="ARBA00024017"/>
    </source>
</evidence>
<dbReference type="InterPro" id="IPR001680">
    <property type="entry name" value="WD40_rpt"/>
</dbReference>
<sequence length="325" mass="36697">MTLNERTGPSNRHTENIGLHGYSIRFSPFNPNHLVVATSQFFGLAGGGTLFLLESNSEDKLQELKSFQWTDGLFDVVWSESDPTIVVTASGDCCLQIWNLTGNQAPNILKEHTKEVYSVDWARTRCDQFVISASWDCTVKLWDPNRKTSLNTFSGHDQLVYNAMWSPHIPNCFASVSGDGTMKLWNSLNSHYPSASYKVHDAEVLSCDWCKYDQNIIATAGSDGLIRGWDLRNLSQPFFQLIGCEYAVRRIQFSPHNLSTIASVSYDFTTRIWDFSKNSGPIETIKHHSEFVYGLDWNVLKRGQIGDCGWDSLVHVFTPSSLLHI</sequence>
<evidence type="ECO:0000256" key="3">
    <source>
        <dbReference type="ARBA" id="ARBA00022448"/>
    </source>
</evidence>
<evidence type="ECO:0000313" key="13">
    <source>
        <dbReference type="Proteomes" id="UP000051574"/>
    </source>
</evidence>
<feature type="repeat" description="WD" evidence="11">
    <location>
        <begin position="109"/>
        <end position="152"/>
    </location>
</feature>
<dbReference type="Pfam" id="PF00400">
    <property type="entry name" value="WD40"/>
    <property type="match status" value="5"/>
</dbReference>
<keyword evidence="13" id="KW-1185">Reference proteome</keyword>
<dbReference type="InterPro" id="IPR036322">
    <property type="entry name" value="WD40_repeat_dom_sf"/>
</dbReference>
<evidence type="ECO:0000313" key="12">
    <source>
        <dbReference type="EMBL" id="KRT80994.1"/>
    </source>
</evidence>
<dbReference type="PROSITE" id="PS00678">
    <property type="entry name" value="WD_REPEATS_1"/>
    <property type="match status" value="2"/>
</dbReference>
<keyword evidence="5 11" id="KW-0853">WD repeat</keyword>
<name>A0A0T6B0Y6_9SCAR</name>
<feature type="repeat" description="WD" evidence="11">
    <location>
        <begin position="197"/>
        <end position="233"/>
    </location>
</feature>
<dbReference type="SMART" id="SM00320">
    <property type="entry name" value="WD40"/>
    <property type="match status" value="6"/>
</dbReference>
<evidence type="ECO:0000256" key="2">
    <source>
        <dbReference type="ARBA" id="ARBA00004514"/>
    </source>
</evidence>
<dbReference type="PANTHER" id="PTHR46027">
    <property type="entry name" value="PEROXISOMAL TARGETING SIGNAL 2 RECEPTOR"/>
    <property type="match status" value="1"/>
</dbReference>
<dbReference type="AlphaFoldDB" id="A0A0T6B0Y6"/>
<feature type="repeat" description="WD" evidence="11">
    <location>
        <begin position="153"/>
        <end position="186"/>
    </location>
</feature>
<evidence type="ECO:0000256" key="11">
    <source>
        <dbReference type="PROSITE-ProRule" id="PRU00221"/>
    </source>
</evidence>
<evidence type="ECO:0000256" key="10">
    <source>
        <dbReference type="ARBA" id="ARBA00032565"/>
    </source>
</evidence>
<keyword evidence="8" id="KW-0576">Peroxisome</keyword>
<keyword evidence="3" id="KW-0813">Transport</keyword>
<evidence type="ECO:0000256" key="1">
    <source>
        <dbReference type="ARBA" id="ARBA00004253"/>
    </source>
</evidence>
<dbReference type="EMBL" id="LJIG01016307">
    <property type="protein sequence ID" value="KRT80994.1"/>
    <property type="molecule type" value="Genomic_DNA"/>
</dbReference>
<dbReference type="PANTHER" id="PTHR46027:SF1">
    <property type="entry name" value="PEROXISOMAL TARGETING SIGNAL 2 RECEPTOR"/>
    <property type="match status" value="1"/>
</dbReference>
<evidence type="ECO:0000256" key="5">
    <source>
        <dbReference type="ARBA" id="ARBA00022574"/>
    </source>
</evidence>
<comment type="caution">
    <text evidence="12">The sequence shown here is derived from an EMBL/GenBank/DDBJ whole genome shotgun (WGS) entry which is preliminary data.</text>
</comment>
<dbReference type="Gene3D" id="2.130.10.10">
    <property type="entry name" value="YVTN repeat-like/Quinoprotein amine dehydrogenase"/>
    <property type="match status" value="1"/>
</dbReference>
<organism evidence="12 13">
    <name type="scientific">Oryctes borbonicus</name>
    <dbReference type="NCBI Taxonomy" id="1629725"/>
    <lineage>
        <taxon>Eukaryota</taxon>
        <taxon>Metazoa</taxon>
        <taxon>Ecdysozoa</taxon>
        <taxon>Arthropoda</taxon>
        <taxon>Hexapoda</taxon>
        <taxon>Insecta</taxon>
        <taxon>Pterygota</taxon>
        <taxon>Neoptera</taxon>
        <taxon>Endopterygota</taxon>
        <taxon>Coleoptera</taxon>
        <taxon>Polyphaga</taxon>
        <taxon>Scarabaeiformia</taxon>
        <taxon>Scarabaeidae</taxon>
        <taxon>Dynastinae</taxon>
        <taxon>Oryctes</taxon>
    </lineage>
</organism>
<dbReference type="OrthoDB" id="273771at2759"/>
<evidence type="ECO:0000256" key="8">
    <source>
        <dbReference type="ARBA" id="ARBA00023140"/>
    </source>
</evidence>
<gene>
    <name evidence="12" type="ORF">AMK59_5997</name>
</gene>
<dbReference type="InterPro" id="IPR015943">
    <property type="entry name" value="WD40/YVTN_repeat-like_dom_sf"/>
</dbReference>
<evidence type="ECO:0000256" key="4">
    <source>
        <dbReference type="ARBA" id="ARBA00022490"/>
    </source>
</evidence>
<dbReference type="GO" id="GO:0016558">
    <property type="term" value="P:protein import into peroxisome matrix"/>
    <property type="evidence" value="ECO:0007669"/>
    <property type="project" value="InterPro"/>
</dbReference>
<reference evidence="12 13" key="1">
    <citation type="submission" date="2015-09" db="EMBL/GenBank/DDBJ databases">
        <title>Draft genome of the scarab beetle Oryctes borbonicus.</title>
        <authorList>
            <person name="Meyer J.M."/>
            <person name="Markov G.V."/>
            <person name="Baskaran P."/>
            <person name="Herrmann M."/>
            <person name="Sommer R.J."/>
            <person name="Roedelsperger C."/>
        </authorList>
    </citation>
    <scope>NUCLEOTIDE SEQUENCE [LARGE SCALE GENOMIC DNA]</scope>
    <source>
        <strain evidence="12">OB123</strain>
        <tissue evidence="12">Whole animal</tissue>
    </source>
</reference>